<dbReference type="Pfam" id="PF02515">
    <property type="entry name" value="CoA_transf_3"/>
    <property type="match status" value="1"/>
</dbReference>
<dbReference type="GO" id="GO:0008410">
    <property type="term" value="F:CoA-transferase activity"/>
    <property type="evidence" value="ECO:0007669"/>
    <property type="project" value="TreeGrafter"/>
</dbReference>
<keyword evidence="3" id="KW-1185">Reference proteome</keyword>
<dbReference type="Proteomes" id="UP000266693">
    <property type="component" value="Unassembled WGS sequence"/>
</dbReference>
<dbReference type="PANTHER" id="PTHR48207:SF3">
    <property type="entry name" value="SUCCINATE--HYDROXYMETHYLGLUTARATE COA-TRANSFERASE"/>
    <property type="match status" value="1"/>
</dbReference>
<proteinExistence type="predicted"/>
<gene>
    <name evidence="2" type="ORF">D1610_03875</name>
</gene>
<accession>A0A396S781</accession>
<dbReference type="SUPFAM" id="SSF89796">
    <property type="entry name" value="CoA-transferase family III (CaiB/BaiF)"/>
    <property type="match status" value="1"/>
</dbReference>
<evidence type="ECO:0000313" key="3">
    <source>
        <dbReference type="Proteomes" id="UP000266693"/>
    </source>
</evidence>
<dbReference type="InterPro" id="IPR044855">
    <property type="entry name" value="CoA-Trfase_III_dom3_sf"/>
</dbReference>
<evidence type="ECO:0000256" key="1">
    <source>
        <dbReference type="ARBA" id="ARBA00022679"/>
    </source>
</evidence>
<protein>
    <submittedName>
        <fullName evidence="2">CoA transferase</fullName>
    </submittedName>
</protein>
<dbReference type="EMBL" id="QWLV01000001">
    <property type="protein sequence ID" value="RHW19255.1"/>
    <property type="molecule type" value="Genomic_DNA"/>
</dbReference>
<dbReference type="AlphaFoldDB" id="A0A396S781"/>
<organism evidence="2 3">
    <name type="scientific">Sphingomonas gilva</name>
    <dbReference type="NCBI Taxonomy" id="2305907"/>
    <lineage>
        <taxon>Bacteria</taxon>
        <taxon>Pseudomonadati</taxon>
        <taxon>Pseudomonadota</taxon>
        <taxon>Alphaproteobacteria</taxon>
        <taxon>Sphingomonadales</taxon>
        <taxon>Sphingomonadaceae</taxon>
        <taxon>Sphingomonas</taxon>
    </lineage>
</organism>
<dbReference type="InterPro" id="IPR023606">
    <property type="entry name" value="CoA-Trfase_III_dom_1_sf"/>
</dbReference>
<dbReference type="RefSeq" id="WP_118862760.1">
    <property type="nucleotide sequence ID" value="NZ_QWLV01000001.1"/>
</dbReference>
<dbReference type="Gene3D" id="3.40.50.10540">
    <property type="entry name" value="Crotonobetainyl-coa:carnitine coa-transferase, domain 1"/>
    <property type="match status" value="1"/>
</dbReference>
<dbReference type="PANTHER" id="PTHR48207">
    <property type="entry name" value="SUCCINATE--HYDROXYMETHYLGLUTARATE COA-TRANSFERASE"/>
    <property type="match status" value="1"/>
</dbReference>
<dbReference type="Gene3D" id="3.30.1540.10">
    <property type="entry name" value="formyl-coa transferase, domain 3"/>
    <property type="match status" value="1"/>
</dbReference>
<dbReference type="InterPro" id="IPR003673">
    <property type="entry name" value="CoA-Trfase_fam_III"/>
</dbReference>
<dbReference type="OrthoDB" id="5720311at2"/>
<sequence>MVEGAAGPLAGVRILDLTRALAGPFATLLLGGLGAQIVRIEEPKGDGRENAPFLGRDGASLKRLHDDDVAIGHLIRHRGKRSITLNLKHPEAKGIFARLVPHFDVVVENYTRGTAERLGVGYTAARAAREDIVYCSISGFGQEGAPGGGKAMDGIIQAMSGIMLTSGDEGDAPVRIGVPFADLNTPLFAVIGIVSALFHHARTGEGQHIDVSMLGALSALQASEPFKLLEELGIPMRTGATVPRLTPFGVYPASDGDVVICCSGDRNFKRLAIAMDRVDLEHDPRFETQVARIHHYRELDAIVGGWTRARGREEVIARLEAEGIAAAPVRSPDEANRDPRVLARGEVIELAHPVHGRTAEVFGPGVPIVFSATPARMAAAGAPLGADNQAIYGDMLGLGEDAIARLRAEQAI</sequence>
<dbReference type="InterPro" id="IPR050483">
    <property type="entry name" value="CoA-transferase_III_domain"/>
</dbReference>
<comment type="caution">
    <text evidence="2">The sequence shown here is derived from an EMBL/GenBank/DDBJ whole genome shotgun (WGS) entry which is preliminary data.</text>
</comment>
<evidence type="ECO:0000313" key="2">
    <source>
        <dbReference type="EMBL" id="RHW19255.1"/>
    </source>
</evidence>
<name>A0A396S781_9SPHN</name>
<keyword evidence="1 2" id="KW-0808">Transferase</keyword>
<reference evidence="2 3" key="1">
    <citation type="submission" date="2018-08" db="EMBL/GenBank/DDBJ databases">
        <title>The multiple taxonomic identification of Sphingomonas gilva.</title>
        <authorList>
            <person name="Zhu D."/>
            <person name="Zheng S."/>
        </authorList>
    </citation>
    <scope>NUCLEOTIDE SEQUENCE [LARGE SCALE GENOMIC DNA]</scope>
    <source>
        <strain evidence="2 3">ZDH117</strain>
    </source>
</reference>